<evidence type="ECO:0000313" key="2">
    <source>
        <dbReference type="Proteomes" id="UP000245918"/>
    </source>
</evidence>
<evidence type="ECO:0000313" key="1">
    <source>
        <dbReference type="EMBL" id="UCQ00107.1"/>
    </source>
</evidence>
<reference evidence="1" key="1">
    <citation type="submission" date="2021-09" db="EMBL/GenBank/DDBJ databases">
        <title>Comparative genomics of Edwardsiella genus reveals species-based diversity.</title>
        <authorList>
            <person name="Tekedar H.C."/>
            <person name="Kumru S."/>
            <person name="Waldbieser G.C."/>
            <person name="Reichley S.R."/>
            <person name="Lawrence M.L."/>
            <person name="Griffin M.J."/>
        </authorList>
    </citation>
    <scope>NUCLEOTIDE SEQUENCE</scope>
    <source>
        <strain evidence="1">ATCC 15947</strain>
    </source>
</reference>
<organism evidence="1 2">
    <name type="scientific">Edwardsiella tarda ATCC 15947 = NBRC 105688</name>
    <dbReference type="NCBI Taxonomy" id="667121"/>
    <lineage>
        <taxon>Bacteria</taxon>
        <taxon>Pseudomonadati</taxon>
        <taxon>Pseudomonadota</taxon>
        <taxon>Gammaproteobacteria</taxon>
        <taxon>Enterobacterales</taxon>
        <taxon>Hafniaceae</taxon>
        <taxon>Edwardsiella</taxon>
    </lineage>
</organism>
<keyword evidence="2" id="KW-1185">Reference proteome</keyword>
<gene>
    <name evidence="1" type="ORF">DCL27_16100</name>
</gene>
<name>A0AC61THA9_EDWTA</name>
<dbReference type="EMBL" id="CP084506">
    <property type="protein sequence ID" value="UCQ00107.1"/>
    <property type="molecule type" value="Genomic_DNA"/>
</dbReference>
<accession>A0AC61THA9</accession>
<dbReference type="Proteomes" id="UP000245918">
    <property type="component" value="Chromosome"/>
</dbReference>
<sequence>MLHSVLFGDGVCIRRSAAATLMVMSLPVRLLLDGDKTIIGQDERCLN</sequence>
<protein>
    <submittedName>
        <fullName evidence="1">Uncharacterized protein</fullName>
    </submittedName>
</protein>
<proteinExistence type="predicted"/>